<dbReference type="EMBL" id="GL377568">
    <property type="protein sequence ID" value="EFJ35095.1"/>
    <property type="molecule type" value="Genomic_DNA"/>
</dbReference>
<sequence>MPEWDVYSYNAILSLYAQTGHIDRAKALFDGLWIKDSITWSTMVAAYAQDGGSHTNLAMELFRLMVLDGFSPHGLCFVSLLAASSHLGLKHETRESFASMVSDFGVDPSPEHFLCVIDALGRSGELGRSRELIESMPFVPDEGAWSTLLAACSRGHGSSVEELAAHKTLELDPRSSPTYVLLSSALCCQV</sequence>
<protein>
    <recommendedName>
        <fullName evidence="5">Pentacotripeptide-repeat region of PRORP domain-containing protein</fullName>
    </recommendedName>
</protein>
<reference evidence="3 4" key="1">
    <citation type="journal article" date="2011" name="Science">
        <title>The Selaginella genome identifies genetic changes associated with the evolution of vascular plants.</title>
        <authorList>
            <person name="Banks J.A."/>
            <person name="Nishiyama T."/>
            <person name="Hasebe M."/>
            <person name="Bowman J.L."/>
            <person name="Gribskov M."/>
            <person name="dePamphilis C."/>
            <person name="Albert V.A."/>
            <person name="Aono N."/>
            <person name="Aoyama T."/>
            <person name="Ambrose B.A."/>
            <person name="Ashton N.W."/>
            <person name="Axtell M.J."/>
            <person name="Barker E."/>
            <person name="Barker M.S."/>
            <person name="Bennetzen J.L."/>
            <person name="Bonawitz N.D."/>
            <person name="Chapple C."/>
            <person name="Cheng C."/>
            <person name="Correa L.G."/>
            <person name="Dacre M."/>
            <person name="DeBarry J."/>
            <person name="Dreyer I."/>
            <person name="Elias M."/>
            <person name="Engstrom E.M."/>
            <person name="Estelle M."/>
            <person name="Feng L."/>
            <person name="Finet C."/>
            <person name="Floyd S.K."/>
            <person name="Frommer W.B."/>
            <person name="Fujita T."/>
            <person name="Gramzow L."/>
            <person name="Gutensohn M."/>
            <person name="Harholt J."/>
            <person name="Hattori M."/>
            <person name="Heyl A."/>
            <person name="Hirai T."/>
            <person name="Hiwatashi Y."/>
            <person name="Ishikawa M."/>
            <person name="Iwata M."/>
            <person name="Karol K.G."/>
            <person name="Koehler B."/>
            <person name="Kolukisaoglu U."/>
            <person name="Kubo M."/>
            <person name="Kurata T."/>
            <person name="Lalonde S."/>
            <person name="Li K."/>
            <person name="Li Y."/>
            <person name="Litt A."/>
            <person name="Lyons E."/>
            <person name="Manning G."/>
            <person name="Maruyama T."/>
            <person name="Michael T.P."/>
            <person name="Mikami K."/>
            <person name="Miyazaki S."/>
            <person name="Morinaga S."/>
            <person name="Murata T."/>
            <person name="Mueller-Roeber B."/>
            <person name="Nelson D.R."/>
            <person name="Obara M."/>
            <person name="Oguri Y."/>
            <person name="Olmstead R.G."/>
            <person name="Onodera N."/>
            <person name="Petersen B.L."/>
            <person name="Pils B."/>
            <person name="Prigge M."/>
            <person name="Rensing S.A."/>
            <person name="Riano-Pachon D.M."/>
            <person name="Roberts A.W."/>
            <person name="Sato Y."/>
            <person name="Scheller H.V."/>
            <person name="Schulz B."/>
            <person name="Schulz C."/>
            <person name="Shakirov E.V."/>
            <person name="Shibagaki N."/>
            <person name="Shinohara N."/>
            <person name="Shippen D.E."/>
            <person name="Soerensen I."/>
            <person name="Sotooka R."/>
            <person name="Sugimoto N."/>
            <person name="Sugita M."/>
            <person name="Sumikawa N."/>
            <person name="Tanurdzic M."/>
            <person name="Theissen G."/>
            <person name="Ulvskov P."/>
            <person name="Wakazuki S."/>
            <person name="Weng J.K."/>
            <person name="Willats W.W."/>
            <person name="Wipf D."/>
            <person name="Wolf P.G."/>
            <person name="Yang L."/>
            <person name="Zimmer A.D."/>
            <person name="Zhu Q."/>
            <person name="Mitros T."/>
            <person name="Hellsten U."/>
            <person name="Loque D."/>
            <person name="Otillar R."/>
            <person name="Salamov A."/>
            <person name="Schmutz J."/>
            <person name="Shapiro H."/>
            <person name="Lindquist E."/>
            <person name="Lucas S."/>
            <person name="Rokhsar D."/>
            <person name="Grigoriev I.V."/>
        </authorList>
    </citation>
    <scope>NUCLEOTIDE SEQUENCE [LARGE SCALE GENOMIC DNA]</scope>
</reference>
<proteinExistence type="predicted"/>
<evidence type="ECO:0000313" key="3">
    <source>
        <dbReference type="EMBL" id="EFJ35095.1"/>
    </source>
</evidence>
<dbReference type="Gene3D" id="1.25.40.10">
    <property type="entry name" value="Tetratricopeptide repeat domain"/>
    <property type="match status" value="2"/>
</dbReference>
<dbReference type="InParanoid" id="D8QXT2"/>
<dbReference type="STRING" id="88036.D8QXT2"/>
<evidence type="ECO:0000256" key="2">
    <source>
        <dbReference type="PROSITE-ProRule" id="PRU00708"/>
    </source>
</evidence>
<keyword evidence="1" id="KW-0677">Repeat</keyword>
<dbReference type="InterPro" id="IPR046960">
    <property type="entry name" value="PPR_At4g14850-like_plant"/>
</dbReference>
<dbReference type="PANTHER" id="PTHR47926">
    <property type="entry name" value="PENTATRICOPEPTIDE REPEAT-CONTAINING PROTEIN"/>
    <property type="match status" value="1"/>
</dbReference>
<accession>D8QXT2</accession>
<evidence type="ECO:0008006" key="5">
    <source>
        <dbReference type="Google" id="ProtNLM"/>
    </source>
</evidence>
<gene>
    <name evidence="3" type="ORF">SELMODRAFT_79856</name>
</gene>
<dbReference type="Proteomes" id="UP000001514">
    <property type="component" value="Unassembled WGS sequence"/>
</dbReference>
<dbReference type="OrthoDB" id="185373at2759"/>
<dbReference type="PROSITE" id="PS51375">
    <property type="entry name" value="PPR"/>
    <property type="match status" value="1"/>
</dbReference>
<dbReference type="AlphaFoldDB" id="D8QXT2"/>
<dbReference type="NCBIfam" id="TIGR00756">
    <property type="entry name" value="PPR"/>
    <property type="match status" value="1"/>
</dbReference>
<name>D8QXT2_SELML</name>
<dbReference type="eggNOG" id="KOG4197">
    <property type="taxonomic scope" value="Eukaryota"/>
</dbReference>
<dbReference type="Gramene" id="EFJ35095">
    <property type="protein sequence ID" value="EFJ35095"/>
    <property type="gene ID" value="SELMODRAFT_79856"/>
</dbReference>
<feature type="repeat" description="PPR" evidence="2">
    <location>
        <begin position="36"/>
        <end position="72"/>
    </location>
</feature>
<dbReference type="KEGG" id="smo:SELMODRAFT_79856"/>
<evidence type="ECO:0000256" key="1">
    <source>
        <dbReference type="ARBA" id="ARBA00022737"/>
    </source>
</evidence>
<dbReference type="GO" id="GO:0003723">
    <property type="term" value="F:RNA binding"/>
    <property type="evidence" value="ECO:0007669"/>
    <property type="project" value="InterPro"/>
</dbReference>
<dbReference type="HOGENOM" id="CLU_002706_0_0_1"/>
<keyword evidence="4" id="KW-1185">Reference proteome</keyword>
<dbReference type="InterPro" id="IPR002885">
    <property type="entry name" value="PPR_rpt"/>
</dbReference>
<dbReference type="Pfam" id="PF01535">
    <property type="entry name" value="PPR"/>
    <property type="match status" value="3"/>
</dbReference>
<dbReference type="GO" id="GO:0009451">
    <property type="term" value="P:RNA modification"/>
    <property type="evidence" value="ECO:0007669"/>
    <property type="project" value="InterPro"/>
</dbReference>
<organism evidence="4">
    <name type="scientific">Selaginella moellendorffii</name>
    <name type="common">Spikemoss</name>
    <dbReference type="NCBI Taxonomy" id="88036"/>
    <lineage>
        <taxon>Eukaryota</taxon>
        <taxon>Viridiplantae</taxon>
        <taxon>Streptophyta</taxon>
        <taxon>Embryophyta</taxon>
        <taxon>Tracheophyta</taxon>
        <taxon>Lycopodiopsida</taxon>
        <taxon>Selaginellales</taxon>
        <taxon>Selaginellaceae</taxon>
        <taxon>Selaginella</taxon>
    </lineage>
</organism>
<dbReference type="InterPro" id="IPR011990">
    <property type="entry name" value="TPR-like_helical_dom_sf"/>
</dbReference>
<evidence type="ECO:0000313" key="4">
    <source>
        <dbReference type="Proteomes" id="UP000001514"/>
    </source>
</evidence>